<sequence>MNRQTSLKPSGPWEVRRRIKLHSMGHSADALAVECAFDELPGVVKVVADAVKGRAGLMQSHRQQMFTSGPGNSDQRLNFHQQGLEQM</sequence>
<reference evidence="1" key="1">
    <citation type="journal article" date="2021" name="Proc. Natl. Acad. Sci. U.S.A.">
        <title>Global biogeography of chemosynthetic symbionts reveals both localized and globally distributed symbiont groups. .</title>
        <authorList>
            <person name="Osvatic J.T."/>
            <person name="Wilkins L.G.E."/>
            <person name="Leibrecht L."/>
            <person name="Leray M."/>
            <person name="Zauner S."/>
            <person name="Polzin J."/>
            <person name="Camacho Y."/>
            <person name="Gros O."/>
            <person name="van Gils J.A."/>
            <person name="Eisen J.A."/>
            <person name="Petersen J.M."/>
            <person name="Yuen B."/>
        </authorList>
    </citation>
    <scope>NUCLEOTIDE SEQUENCE</scope>
    <source>
        <strain evidence="1">MAGL173</strain>
    </source>
</reference>
<accession>A0A9E4K2C1</accession>
<organism evidence="1 2">
    <name type="scientific">Candidatus Thiodiazotropha lotti</name>
    <dbReference type="NCBI Taxonomy" id="2792787"/>
    <lineage>
        <taxon>Bacteria</taxon>
        <taxon>Pseudomonadati</taxon>
        <taxon>Pseudomonadota</taxon>
        <taxon>Gammaproteobacteria</taxon>
        <taxon>Chromatiales</taxon>
        <taxon>Sedimenticolaceae</taxon>
        <taxon>Candidatus Thiodiazotropha</taxon>
    </lineage>
</organism>
<name>A0A9E4K2C1_9GAMM</name>
<comment type="caution">
    <text evidence="1">The sequence shown here is derived from an EMBL/GenBank/DDBJ whole genome shotgun (WGS) entry which is preliminary data.</text>
</comment>
<dbReference type="EMBL" id="JAEPDI010000001">
    <property type="protein sequence ID" value="MCG7937485.1"/>
    <property type="molecule type" value="Genomic_DNA"/>
</dbReference>
<gene>
    <name evidence="1" type="ORF">JAZ04_01315</name>
</gene>
<evidence type="ECO:0000313" key="1">
    <source>
        <dbReference type="EMBL" id="MCG7937485.1"/>
    </source>
</evidence>
<dbReference type="AlphaFoldDB" id="A0A9E4K2C1"/>
<proteinExistence type="predicted"/>
<dbReference type="Proteomes" id="UP000886687">
    <property type="component" value="Unassembled WGS sequence"/>
</dbReference>
<protein>
    <submittedName>
        <fullName evidence="1">Uncharacterized protein</fullName>
    </submittedName>
</protein>
<evidence type="ECO:0000313" key="2">
    <source>
        <dbReference type="Proteomes" id="UP000886687"/>
    </source>
</evidence>